<dbReference type="AlphaFoldDB" id="A0A2S2NBW5"/>
<dbReference type="EMBL" id="GGMR01001979">
    <property type="protein sequence ID" value="MBY14598.1"/>
    <property type="molecule type" value="Transcribed_RNA"/>
</dbReference>
<keyword evidence="1" id="KW-0472">Membrane</keyword>
<name>A0A2S2NBW5_SCHGA</name>
<feature type="transmembrane region" description="Helical" evidence="1">
    <location>
        <begin position="43"/>
        <end position="65"/>
    </location>
</feature>
<keyword evidence="1" id="KW-1133">Transmembrane helix</keyword>
<protein>
    <submittedName>
        <fullName evidence="2">Uncharacterized protein</fullName>
    </submittedName>
</protein>
<evidence type="ECO:0000256" key="1">
    <source>
        <dbReference type="SAM" id="Phobius"/>
    </source>
</evidence>
<accession>A0A2S2NBW5</accession>
<proteinExistence type="predicted"/>
<gene>
    <name evidence="2" type="ORF">g.36400</name>
</gene>
<sequence length="172" mass="19164">MMKLHTPGCVRVCVCVCVCVEIAAQEQHKRLMCGRWRETGEFFILFLFVYPVIAVDCAFIPRVQCILYKNTIARPHYFIIVCKYSTIESVVAVATAVASASKVVIAVVVVVVVVVVTAATVVYASRADSPVSNGLHACHKYLHSEELRFFSDRQSPVRARACVCVWCFFCAH</sequence>
<keyword evidence="1" id="KW-0812">Transmembrane</keyword>
<feature type="transmembrane region" description="Helical" evidence="1">
    <location>
        <begin position="77"/>
        <end position="97"/>
    </location>
</feature>
<evidence type="ECO:0000313" key="2">
    <source>
        <dbReference type="EMBL" id="MBY14598.1"/>
    </source>
</evidence>
<feature type="transmembrane region" description="Helical" evidence="1">
    <location>
        <begin position="103"/>
        <end position="124"/>
    </location>
</feature>
<reference evidence="2" key="1">
    <citation type="submission" date="2018-04" db="EMBL/GenBank/DDBJ databases">
        <title>Transcriptome of Schizaphis graminum biotype I.</title>
        <authorList>
            <person name="Scully E.D."/>
            <person name="Geib S.M."/>
            <person name="Palmer N.A."/>
            <person name="Koch K."/>
            <person name="Bradshaw J."/>
            <person name="Heng-Moss T."/>
            <person name="Sarath G."/>
        </authorList>
    </citation>
    <scope>NUCLEOTIDE SEQUENCE</scope>
</reference>
<organism evidence="2">
    <name type="scientific">Schizaphis graminum</name>
    <name type="common">Green bug aphid</name>
    <dbReference type="NCBI Taxonomy" id="13262"/>
    <lineage>
        <taxon>Eukaryota</taxon>
        <taxon>Metazoa</taxon>
        <taxon>Ecdysozoa</taxon>
        <taxon>Arthropoda</taxon>
        <taxon>Hexapoda</taxon>
        <taxon>Insecta</taxon>
        <taxon>Pterygota</taxon>
        <taxon>Neoptera</taxon>
        <taxon>Paraneoptera</taxon>
        <taxon>Hemiptera</taxon>
        <taxon>Sternorrhyncha</taxon>
        <taxon>Aphidomorpha</taxon>
        <taxon>Aphidoidea</taxon>
        <taxon>Aphididae</taxon>
        <taxon>Aphidini</taxon>
        <taxon>Schizaphis</taxon>
    </lineage>
</organism>